<name>A0A0D2HW12_CLAB1</name>
<keyword evidence="3" id="KW-1185">Reference proteome</keyword>
<reference evidence="2" key="1">
    <citation type="submission" date="2015-01" db="EMBL/GenBank/DDBJ databases">
        <title>The Genome Sequence of Cladophialophora bantiana CBS 173.52.</title>
        <authorList>
            <consortium name="The Broad Institute Genomics Platform"/>
            <person name="Cuomo C."/>
            <person name="de Hoog S."/>
            <person name="Gorbushina A."/>
            <person name="Stielow B."/>
            <person name="Teixiera M."/>
            <person name="Abouelleil A."/>
            <person name="Chapman S.B."/>
            <person name="Priest M."/>
            <person name="Young S.K."/>
            <person name="Wortman J."/>
            <person name="Nusbaum C."/>
            <person name="Birren B."/>
        </authorList>
    </citation>
    <scope>NUCLEOTIDE SEQUENCE [LARGE SCALE GENOMIC DNA]</scope>
    <source>
        <strain evidence="2">CBS 173.52</strain>
    </source>
</reference>
<organism evidence="2 3">
    <name type="scientific">Cladophialophora bantiana (strain ATCC 10958 / CBS 173.52 / CDC B-1940 / NIH 8579)</name>
    <name type="common">Xylohypha bantiana</name>
    <dbReference type="NCBI Taxonomy" id="1442370"/>
    <lineage>
        <taxon>Eukaryota</taxon>
        <taxon>Fungi</taxon>
        <taxon>Dikarya</taxon>
        <taxon>Ascomycota</taxon>
        <taxon>Pezizomycotina</taxon>
        <taxon>Eurotiomycetes</taxon>
        <taxon>Chaetothyriomycetidae</taxon>
        <taxon>Chaetothyriales</taxon>
        <taxon>Herpotrichiellaceae</taxon>
        <taxon>Cladophialophora</taxon>
    </lineage>
</organism>
<evidence type="ECO:0000313" key="2">
    <source>
        <dbReference type="EMBL" id="KIW95140.1"/>
    </source>
</evidence>
<feature type="compositionally biased region" description="Polar residues" evidence="1">
    <location>
        <begin position="64"/>
        <end position="73"/>
    </location>
</feature>
<dbReference type="GeneID" id="27696652"/>
<evidence type="ECO:0000256" key="1">
    <source>
        <dbReference type="SAM" id="MobiDB-lite"/>
    </source>
</evidence>
<gene>
    <name evidence="2" type="ORF">Z519_03724</name>
</gene>
<dbReference type="VEuPathDB" id="FungiDB:Z519_03724"/>
<sequence length="104" mass="12098">MSRSWDKDKQEFDTDIGAHYDFRTRIHDAKVYRVRLRAIDSTEQSKGNFVESPAMQPHKEHNDVNQAFPTFGNSDDEQDAYDEDNYLGLAEDAVEDDIHKDTMD</sequence>
<evidence type="ECO:0000313" key="3">
    <source>
        <dbReference type="Proteomes" id="UP000053789"/>
    </source>
</evidence>
<feature type="region of interest" description="Disordered" evidence="1">
    <location>
        <begin position="45"/>
        <end position="80"/>
    </location>
</feature>
<dbReference type="Proteomes" id="UP000053789">
    <property type="component" value="Unassembled WGS sequence"/>
</dbReference>
<dbReference type="HOGENOM" id="CLU_2249839_0_0_1"/>
<proteinExistence type="predicted"/>
<accession>A0A0D2HW12</accession>
<dbReference type="RefSeq" id="XP_016621809.1">
    <property type="nucleotide sequence ID" value="XM_016761471.1"/>
</dbReference>
<protein>
    <submittedName>
        <fullName evidence="2">Uncharacterized protein</fullName>
    </submittedName>
</protein>
<dbReference type="AlphaFoldDB" id="A0A0D2HW12"/>
<dbReference type="EMBL" id="KN846984">
    <property type="protein sequence ID" value="KIW95140.1"/>
    <property type="molecule type" value="Genomic_DNA"/>
</dbReference>